<keyword evidence="1" id="KW-0472">Membrane</keyword>
<feature type="non-terminal residue" evidence="2">
    <location>
        <position position="159"/>
    </location>
</feature>
<evidence type="ECO:0000313" key="3">
    <source>
        <dbReference type="Proteomes" id="UP000553632"/>
    </source>
</evidence>
<sequence length="159" mass="18044">APEKVPTKVQQVIVIFMMMLFFYLVVLITQAVAGPTPIPPFPFPLGRYIGGQLRPAYLRVETNFVTVRKVPRVHLRISCGCNGDSWDGWFDLGRGNLANLFTLKDYQTNRKYAELFIFYNAHCGRARGRRGDLAVFSKDPNSNKYATRLGKDTIFLHSA</sequence>
<reference evidence="2 3" key="1">
    <citation type="submission" date="2020-04" db="EMBL/GenBank/DDBJ databases">
        <title>Perkinsus olseni comparative genomics.</title>
        <authorList>
            <person name="Bogema D.R."/>
        </authorList>
    </citation>
    <scope>NUCLEOTIDE SEQUENCE [LARGE SCALE GENOMIC DNA]</scope>
    <source>
        <strain evidence="2 3">ATCC PRA-207</strain>
    </source>
</reference>
<accession>A0A7J6N8R8</accession>
<organism evidence="2 3">
    <name type="scientific">Perkinsus olseni</name>
    <name type="common">Perkinsus atlanticus</name>
    <dbReference type="NCBI Taxonomy" id="32597"/>
    <lineage>
        <taxon>Eukaryota</taxon>
        <taxon>Sar</taxon>
        <taxon>Alveolata</taxon>
        <taxon>Perkinsozoa</taxon>
        <taxon>Perkinsea</taxon>
        <taxon>Perkinsida</taxon>
        <taxon>Perkinsidae</taxon>
        <taxon>Perkinsus</taxon>
    </lineage>
</organism>
<keyword evidence="3" id="KW-1185">Reference proteome</keyword>
<name>A0A7J6N8R8_PEROL</name>
<evidence type="ECO:0000256" key="1">
    <source>
        <dbReference type="SAM" id="Phobius"/>
    </source>
</evidence>
<gene>
    <name evidence="2" type="ORF">FOZ63_011116</name>
</gene>
<dbReference type="Proteomes" id="UP000553632">
    <property type="component" value="Unassembled WGS sequence"/>
</dbReference>
<keyword evidence="1" id="KW-1133">Transmembrane helix</keyword>
<dbReference type="EMBL" id="JABANO010041150">
    <property type="protein sequence ID" value="KAF4680195.1"/>
    <property type="molecule type" value="Genomic_DNA"/>
</dbReference>
<proteinExistence type="predicted"/>
<dbReference type="OMA" id="RAQNIYA"/>
<dbReference type="AlphaFoldDB" id="A0A7J6N8R8"/>
<feature type="transmembrane region" description="Helical" evidence="1">
    <location>
        <begin position="12"/>
        <end position="33"/>
    </location>
</feature>
<keyword evidence="1" id="KW-0812">Transmembrane</keyword>
<feature type="non-terminal residue" evidence="2">
    <location>
        <position position="1"/>
    </location>
</feature>
<protein>
    <submittedName>
        <fullName evidence="2">Uncharacterized protein</fullName>
    </submittedName>
</protein>
<comment type="caution">
    <text evidence="2">The sequence shown here is derived from an EMBL/GenBank/DDBJ whole genome shotgun (WGS) entry which is preliminary data.</text>
</comment>
<evidence type="ECO:0000313" key="2">
    <source>
        <dbReference type="EMBL" id="KAF4680195.1"/>
    </source>
</evidence>